<dbReference type="SUPFAM" id="SSF47565">
    <property type="entry name" value="Insect pheromone/odorant-binding proteins"/>
    <property type="match status" value="1"/>
</dbReference>
<gene>
    <name evidence="7" type="primary">LOC113518377</name>
</gene>
<protein>
    <submittedName>
        <fullName evidence="7">General odorant-binding protein 83a-like</fullName>
    </submittedName>
    <submittedName>
        <fullName evidence="5">Odorant-binding protein 5</fullName>
    </submittedName>
</protein>
<keyword evidence="3" id="KW-0964">Secreted</keyword>
<name>A0A5C0E5F6_GALME</name>
<evidence type="ECO:0000256" key="3">
    <source>
        <dbReference type="ARBA" id="ARBA00022525"/>
    </source>
</evidence>
<dbReference type="InterPro" id="IPR036728">
    <property type="entry name" value="PBP_GOBP_sf"/>
</dbReference>
<dbReference type="PANTHER" id="PTHR21364">
    <property type="entry name" value="GENERAL ODORANT-BINDING PROTEIN 19A"/>
    <property type="match status" value="1"/>
</dbReference>
<evidence type="ECO:0000313" key="5">
    <source>
        <dbReference type="EMBL" id="QEI46789.1"/>
    </source>
</evidence>
<dbReference type="AlphaFoldDB" id="A0A5C0E5F6"/>
<comment type="subcellular location">
    <subcellularLocation>
        <location evidence="1">Secreted</location>
    </subcellularLocation>
</comment>
<dbReference type="GO" id="GO:0005549">
    <property type="term" value="F:odorant binding"/>
    <property type="evidence" value="ECO:0007669"/>
    <property type="project" value="InterPro"/>
</dbReference>
<dbReference type="GO" id="GO:0007608">
    <property type="term" value="P:sensory perception of smell"/>
    <property type="evidence" value="ECO:0007669"/>
    <property type="project" value="UniProtKB-ARBA"/>
</dbReference>
<dbReference type="EMBL" id="MK514055">
    <property type="protein sequence ID" value="QEI46789.1"/>
    <property type="molecule type" value="mRNA"/>
</dbReference>
<dbReference type="GO" id="GO:0005576">
    <property type="term" value="C:extracellular region"/>
    <property type="evidence" value="ECO:0007669"/>
    <property type="project" value="UniProtKB-SubCell"/>
</dbReference>
<feature type="chain" id="PRO_5044618661" evidence="4">
    <location>
        <begin position="19"/>
        <end position="141"/>
    </location>
</feature>
<dbReference type="OrthoDB" id="7881430at2759"/>
<dbReference type="FunFam" id="1.10.238.20:FF:000001">
    <property type="entry name" value="General odorant-binding protein lush"/>
    <property type="match status" value="1"/>
</dbReference>
<evidence type="ECO:0000313" key="6">
    <source>
        <dbReference type="Proteomes" id="UP001652740"/>
    </source>
</evidence>
<evidence type="ECO:0000313" key="7">
    <source>
        <dbReference type="RefSeq" id="XP_026759070.1"/>
    </source>
</evidence>
<evidence type="ECO:0000256" key="2">
    <source>
        <dbReference type="ARBA" id="ARBA00008098"/>
    </source>
</evidence>
<keyword evidence="4" id="KW-0732">Signal</keyword>
<organism evidence="5">
    <name type="scientific">Galleria mellonella</name>
    <name type="common">Greater wax moth</name>
    <dbReference type="NCBI Taxonomy" id="7137"/>
    <lineage>
        <taxon>Eukaryota</taxon>
        <taxon>Metazoa</taxon>
        <taxon>Ecdysozoa</taxon>
        <taxon>Arthropoda</taxon>
        <taxon>Hexapoda</taxon>
        <taxon>Insecta</taxon>
        <taxon>Pterygota</taxon>
        <taxon>Neoptera</taxon>
        <taxon>Endopterygota</taxon>
        <taxon>Lepidoptera</taxon>
        <taxon>Glossata</taxon>
        <taxon>Ditrysia</taxon>
        <taxon>Pyraloidea</taxon>
        <taxon>Pyralidae</taxon>
        <taxon>Galleriinae</taxon>
        <taxon>Galleria</taxon>
    </lineage>
</organism>
<keyword evidence="6" id="KW-1185">Reference proteome</keyword>
<dbReference type="SMART" id="SM00708">
    <property type="entry name" value="PhBP"/>
    <property type="match status" value="1"/>
</dbReference>
<reference evidence="7" key="2">
    <citation type="submission" date="2025-04" db="UniProtKB">
        <authorList>
            <consortium name="RefSeq"/>
        </authorList>
    </citation>
    <scope>IDENTIFICATION</scope>
    <source>
        <tissue evidence="7">Whole adult</tissue>
    </source>
</reference>
<evidence type="ECO:0000256" key="1">
    <source>
        <dbReference type="ARBA" id="ARBA00004613"/>
    </source>
</evidence>
<evidence type="ECO:0000256" key="4">
    <source>
        <dbReference type="SAM" id="SignalP"/>
    </source>
</evidence>
<comment type="similarity">
    <text evidence="2">Belongs to the PBP/GOBP family.</text>
</comment>
<feature type="signal peptide" evidence="4">
    <location>
        <begin position="1"/>
        <end position="18"/>
    </location>
</feature>
<dbReference type="Gene3D" id="1.10.238.20">
    <property type="entry name" value="Pheromone/general odorant binding protein domain"/>
    <property type="match status" value="1"/>
</dbReference>
<dbReference type="GeneID" id="113518377"/>
<proteinExistence type="evidence at transcript level"/>
<sequence length="141" mass="16345">MYAVIISVLLIFISVGFGGKDKPVFGDEINEIMNIIHNECVSKTKVAEEDITNCENGIFKDDVKLKCYMFCVVEELNLVDDNNEVDYEMLISLFPEQYQKRALSLVESCKHLDMKEKESCQRVFDIHKCSYAVDPDFYFIF</sequence>
<accession>A0A5C0E5F6</accession>
<dbReference type="RefSeq" id="XP_026759070.1">
    <property type="nucleotide sequence ID" value="XM_026903269.2"/>
</dbReference>
<dbReference type="PANTHER" id="PTHR21364:SF2">
    <property type="entry name" value="GENERAL ODORANT-BINDING PROTEIN 19A"/>
    <property type="match status" value="1"/>
</dbReference>
<dbReference type="InterPro" id="IPR006170">
    <property type="entry name" value="PBP/GOBP"/>
</dbReference>
<dbReference type="CDD" id="cd23992">
    <property type="entry name" value="PBP_GOBP"/>
    <property type="match status" value="1"/>
</dbReference>
<dbReference type="Pfam" id="PF01395">
    <property type="entry name" value="PBP_GOBP"/>
    <property type="match status" value="1"/>
</dbReference>
<dbReference type="KEGG" id="gmw:113518377"/>
<dbReference type="Proteomes" id="UP001652740">
    <property type="component" value="Unplaced"/>
</dbReference>
<reference evidence="5" key="1">
    <citation type="submission" date="2019-02" db="EMBL/GenBank/DDBJ databases">
        <title>Identification of putative odorant-binding protein and chemosensory protein genes in Galleria mellonella.</title>
        <authorList>
            <person name="Liu S."/>
            <person name="Jiang X.-C."/>
            <person name="Jiang X.-Y."/>
        </authorList>
    </citation>
    <scope>NUCLEOTIDE SEQUENCE</scope>
    <source>
        <strain evidence="5">HF</strain>
    </source>
</reference>